<evidence type="ECO:0000256" key="1">
    <source>
        <dbReference type="SAM" id="Phobius"/>
    </source>
</evidence>
<accession>A0A3S0V9W8</accession>
<name>A0A3S0V9W8_9GAMM</name>
<dbReference type="EMBL" id="RZGR01000032">
    <property type="protein sequence ID" value="RUQ81789.1"/>
    <property type="molecule type" value="Genomic_DNA"/>
</dbReference>
<keyword evidence="3" id="KW-1185">Reference proteome</keyword>
<feature type="transmembrane region" description="Helical" evidence="1">
    <location>
        <begin position="157"/>
        <end position="182"/>
    </location>
</feature>
<gene>
    <name evidence="2" type="ORF">EKM59_09535</name>
</gene>
<keyword evidence="1" id="KW-0472">Membrane</keyword>
<feature type="transmembrane region" description="Helical" evidence="1">
    <location>
        <begin position="202"/>
        <end position="227"/>
    </location>
</feature>
<keyword evidence="1" id="KW-1133">Transmembrane helix</keyword>
<sequence>MQLTGKFVMYPQRFNNRLIANLYTQLHHHYLDCKKRNLSDSELCYELDSQIYHTFPWGALAEEDHHYVYKILHIFLDASSAHLMASQLQKNDELTGERRPVVILTPYNYNRVCDDHLFFMAFAPQSFPVIHMHEHGSAHSHTHQHPSEEDKKKQGSVLAAIALIILGTLAAGLAFIAMYYLLNQLLSSGERFYYHEGWLQAGLSLLYMAVSATASALLGALLVPALTSLVVSAGIGNPVFLVALGVIAITLIGTAFGTLIANAIQQAIIEKSNANALEPKDPYRFNLTERECLKLDEMGVDPLKVKCAIVALRMQLGEGGVPSYMNRLFSEKKEIINEVLEKVRKLRRGELTEVIVGDMSFDCRKDLPMFVPTAPPFNPEYVPQYSDQLNYPQDNPSMSFMPQTQFSFNMNY</sequence>
<keyword evidence="1" id="KW-0812">Transmembrane</keyword>
<evidence type="ECO:0000313" key="3">
    <source>
        <dbReference type="Proteomes" id="UP000288012"/>
    </source>
</evidence>
<dbReference type="Proteomes" id="UP000288012">
    <property type="component" value="Unassembled WGS sequence"/>
</dbReference>
<comment type="caution">
    <text evidence="2">The sequence shown here is derived from an EMBL/GenBank/DDBJ whole genome shotgun (WGS) entry which is preliminary data.</text>
</comment>
<dbReference type="AlphaFoldDB" id="A0A3S0V9W8"/>
<dbReference type="RefSeq" id="WP_158616475.1">
    <property type="nucleotide sequence ID" value="NZ_RZGR01000032.1"/>
</dbReference>
<proteinExistence type="predicted"/>
<reference evidence="2 3" key="1">
    <citation type="submission" date="2018-12" db="EMBL/GenBank/DDBJ databases">
        <title>Legionella sp,whole genome shotgun sequence.</title>
        <authorList>
            <person name="Wu H."/>
        </authorList>
    </citation>
    <scope>NUCLEOTIDE SEQUENCE [LARGE SCALE GENOMIC DNA]</scope>
    <source>
        <strain evidence="3">km714</strain>
    </source>
</reference>
<protein>
    <submittedName>
        <fullName evidence="2">Uncharacterized protein</fullName>
    </submittedName>
</protein>
<evidence type="ECO:0000313" key="2">
    <source>
        <dbReference type="EMBL" id="RUQ81789.1"/>
    </source>
</evidence>
<feature type="transmembrane region" description="Helical" evidence="1">
    <location>
        <begin position="239"/>
        <end position="261"/>
    </location>
</feature>
<organism evidence="2 3">
    <name type="scientific">Legionella septentrionalis</name>
    <dbReference type="NCBI Taxonomy" id="2498109"/>
    <lineage>
        <taxon>Bacteria</taxon>
        <taxon>Pseudomonadati</taxon>
        <taxon>Pseudomonadota</taxon>
        <taxon>Gammaproteobacteria</taxon>
        <taxon>Legionellales</taxon>
        <taxon>Legionellaceae</taxon>
        <taxon>Legionella</taxon>
    </lineage>
</organism>